<sequence>MSSRLAKTDANGSDTTVNYQTTDVAHAEEDAEKGSSVPLQKPDDLKAVQQVDPANAWNLDPAFKVSIGPDEDPKHLSTLRKWSIVLLINAGALCVTSASSVAAFTEAPLSQRFHVGQEVPILSISLFVLGLGIGPLFVGPLSEVYGRNIVYRAALFFFWVFTWPVAFPPDIGTFLAFRFLTGVSGAAFLSVSGGSVADLFEGLKVPTPMACYTLSPFIGPTLGPLFSGFINQNSNWKWTYRIFLIWIFIEWIVIMLFVPETYHPVLLKWKAAKAAILLGILYLAFQAFPIIFGEVHRFNTQEQGLSFLGLGIGMVIALATQPLWNRLYVRQAKENGGVRPPECNLIMGQWGAILVPVSLYWLAFTTYKHIPWIVPMLASVPLGTGFFFCFTSIFTYLVTSYRPIAASAMAANTFMRATFAAAFPLFAGQMYGKLGTVGATALLAGLTTLTAPLPFIFYRIGARLRSKFHTAL</sequence>
<feature type="region of interest" description="Disordered" evidence="5">
    <location>
        <begin position="1"/>
        <end position="43"/>
    </location>
</feature>
<evidence type="ECO:0000256" key="6">
    <source>
        <dbReference type="SAM" id="Phobius"/>
    </source>
</evidence>
<evidence type="ECO:0000256" key="3">
    <source>
        <dbReference type="ARBA" id="ARBA00022989"/>
    </source>
</evidence>
<protein>
    <recommendedName>
        <fullName evidence="7">Major facilitator superfamily (MFS) profile domain-containing protein</fullName>
    </recommendedName>
</protein>
<reference evidence="8 9" key="1">
    <citation type="submission" date="2019-02" db="EMBL/GenBank/DDBJ databases">
        <title>Genome sequencing of the rare red list fungi Antrodiella citrinella (Flaviporus citrinellus).</title>
        <authorList>
            <person name="Buettner E."/>
            <person name="Kellner H."/>
        </authorList>
    </citation>
    <scope>NUCLEOTIDE SEQUENCE [LARGE SCALE GENOMIC DNA]</scope>
    <source>
        <strain evidence="8 9">DSM 108506</strain>
    </source>
</reference>
<feature type="compositionally biased region" description="Polar residues" evidence="5">
    <location>
        <begin position="1"/>
        <end position="23"/>
    </location>
</feature>
<keyword evidence="3 6" id="KW-1133">Transmembrane helix</keyword>
<evidence type="ECO:0000256" key="1">
    <source>
        <dbReference type="ARBA" id="ARBA00004141"/>
    </source>
</evidence>
<dbReference type="CDD" id="cd17323">
    <property type="entry name" value="MFS_Tpo1_MDR_like"/>
    <property type="match status" value="1"/>
</dbReference>
<gene>
    <name evidence="8" type="ORF">EUX98_g4949</name>
</gene>
<evidence type="ECO:0000313" key="8">
    <source>
        <dbReference type="EMBL" id="THH29243.1"/>
    </source>
</evidence>
<evidence type="ECO:0000256" key="5">
    <source>
        <dbReference type="SAM" id="MobiDB-lite"/>
    </source>
</evidence>
<dbReference type="Proteomes" id="UP000308730">
    <property type="component" value="Unassembled WGS sequence"/>
</dbReference>
<dbReference type="AlphaFoldDB" id="A0A4V3XIH5"/>
<evidence type="ECO:0000259" key="7">
    <source>
        <dbReference type="PROSITE" id="PS50850"/>
    </source>
</evidence>
<feature type="transmembrane region" description="Helical" evidence="6">
    <location>
        <begin position="209"/>
        <end position="230"/>
    </location>
</feature>
<feature type="transmembrane region" description="Helical" evidence="6">
    <location>
        <begin position="370"/>
        <end position="398"/>
    </location>
</feature>
<evidence type="ECO:0000256" key="2">
    <source>
        <dbReference type="ARBA" id="ARBA00022692"/>
    </source>
</evidence>
<comment type="subcellular location">
    <subcellularLocation>
        <location evidence="1">Membrane</location>
        <topology evidence="1">Multi-pass membrane protein</topology>
    </subcellularLocation>
</comment>
<evidence type="ECO:0000256" key="4">
    <source>
        <dbReference type="ARBA" id="ARBA00023136"/>
    </source>
</evidence>
<dbReference type="EMBL" id="SGPM01000133">
    <property type="protein sequence ID" value="THH29243.1"/>
    <property type="molecule type" value="Genomic_DNA"/>
</dbReference>
<keyword evidence="4 6" id="KW-0472">Membrane</keyword>
<feature type="transmembrane region" description="Helical" evidence="6">
    <location>
        <begin position="84"/>
        <end position="104"/>
    </location>
</feature>
<feature type="transmembrane region" description="Helical" evidence="6">
    <location>
        <begin position="345"/>
        <end position="364"/>
    </location>
</feature>
<dbReference type="Gene3D" id="1.20.1250.20">
    <property type="entry name" value="MFS general substrate transporter like domains"/>
    <property type="match status" value="1"/>
</dbReference>
<feature type="domain" description="Major facilitator superfamily (MFS) profile" evidence="7">
    <location>
        <begin position="84"/>
        <end position="472"/>
    </location>
</feature>
<dbReference type="Pfam" id="PF07690">
    <property type="entry name" value="MFS_1"/>
    <property type="match status" value="1"/>
</dbReference>
<feature type="transmembrane region" description="Helical" evidence="6">
    <location>
        <begin position="149"/>
        <end position="167"/>
    </location>
</feature>
<keyword evidence="9" id="KW-1185">Reference proteome</keyword>
<organism evidence="8 9">
    <name type="scientific">Antrodiella citrinella</name>
    <dbReference type="NCBI Taxonomy" id="2447956"/>
    <lineage>
        <taxon>Eukaryota</taxon>
        <taxon>Fungi</taxon>
        <taxon>Dikarya</taxon>
        <taxon>Basidiomycota</taxon>
        <taxon>Agaricomycotina</taxon>
        <taxon>Agaricomycetes</taxon>
        <taxon>Polyporales</taxon>
        <taxon>Steccherinaceae</taxon>
        <taxon>Antrodiella</taxon>
    </lineage>
</organism>
<dbReference type="GO" id="GO:0022857">
    <property type="term" value="F:transmembrane transporter activity"/>
    <property type="evidence" value="ECO:0007669"/>
    <property type="project" value="InterPro"/>
</dbReference>
<dbReference type="PANTHER" id="PTHR23502:SF7">
    <property type="entry name" value="DRUG_PROTON ANTIPORTER YHK8-RELATED"/>
    <property type="match status" value="1"/>
</dbReference>
<dbReference type="InterPro" id="IPR011701">
    <property type="entry name" value="MFS"/>
</dbReference>
<dbReference type="SUPFAM" id="SSF103473">
    <property type="entry name" value="MFS general substrate transporter"/>
    <property type="match status" value="1"/>
</dbReference>
<feature type="transmembrane region" description="Helical" evidence="6">
    <location>
        <begin position="274"/>
        <end position="292"/>
    </location>
</feature>
<dbReference type="InterPro" id="IPR020846">
    <property type="entry name" value="MFS_dom"/>
</dbReference>
<dbReference type="PROSITE" id="PS50850">
    <property type="entry name" value="MFS"/>
    <property type="match status" value="1"/>
</dbReference>
<feature type="transmembrane region" description="Helical" evidence="6">
    <location>
        <begin position="437"/>
        <end position="458"/>
    </location>
</feature>
<feature type="transmembrane region" description="Helical" evidence="6">
    <location>
        <begin position="119"/>
        <end position="137"/>
    </location>
</feature>
<dbReference type="InterPro" id="IPR036259">
    <property type="entry name" value="MFS_trans_sf"/>
</dbReference>
<comment type="caution">
    <text evidence="8">The sequence shown here is derived from an EMBL/GenBank/DDBJ whole genome shotgun (WGS) entry which is preliminary data.</text>
</comment>
<evidence type="ECO:0000313" key="9">
    <source>
        <dbReference type="Proteomes" id="UP000308730"/>
    </source>
</evidence>
<accession>A0A4V3XIH5</accession>
<dbReference type="OrthoDB" id="3561359at2759"/>
<proteinExistence type="predicted"/>
<name>A0A4V3XIH5_9APHY</name>
<feature type="transmembrane region" description="Helical" evidence="6">
    <location>
        <begin position="242"/>
        <end position="262"/>
    </location>
</feature>
<feature type="transmembrane region" description="Helical" evidence="6">
    <location>
        <begin position="304"/>
        <end position="324"/>
    </location>
</feature>
<keyword evidence="2 6" id="KW-0812">Transmembrane</keyword>
<dbReference type="PANTHER" id="PTHR23502">
    <property type="entry name" value="MAJOR FACILITATOR SUPERFAMILY"/>
    <property type="match status" value="1"/>
</dbReference>
<dbReference type="GO" id="GO:0005886">
    <property type="term" value="C:plasma membrane"/>
    <property type="evidence" value="ECO:0007669"/>
    <property type="project" value="TreeGrafter"/>
</dbReference>